<dbReference type="PANTHER" id="PTHR42715">
    <property type="entry name" value="BETA-GLUCOSIDASE"/>
    <property type="match status" value="1"/>
</dbReference>
<accession>A0A9D1E5E8</accession>
<evidence type="ECO:0000259" key="4">
    <source>
        <dbReference type="SMART" id="SM01217"/>
    </source>
</evidence>
<dbReference type="Gene3D" id="2.60.40.10">
    <property type="entry name" value="Immunoglobulins"/>
    <property type="match status" value="1"/>
</dbReference>
<evidence type="ECO:0000256" key="2">
    <source>
        <dbReference type="ARBA" id="ARBA00022801"/>
    </source>
</evidence>
<evidence type="ECO:0000313" key="6">
    <source>
        <dbReference type="Proteomes" id="UP000823913"/>
    </source>
</evidence>
<dbReference type="InterPro" id="IPR017853">
    <property type="entry name" value="GH"/>
</dbReference>
<keyword evidence="3" id="KW-1133">Transmembrane helix</keyword>
<evidence type="ECO:0000313" key="5">
    <source>
        <dbReference type="EMBL" id="HIR66808.1"/>
    </source>
</evidence>
<evidence type="ECO:0000256" key="3">
    <source>
        <dbReference type="SAM" id="Phobius"/>
    </source>
</evidence>
<reference evidence="5" key="2">
    <citation type="journal article" date="2021" name="PeerJ">
        <title>Extensive microbial diversity within the chicken gut microbiome revealed by metagenomics and culture.</title>
        <authorList>
            <person name="Gilroy R."/>
            <person name="Ravi A."/>
            <person name="Getino M."/>
            <person name="Pursley I."/>
            <person name="Horton D.L."/>
            <person name="Alikhan N.F."/>
            <person name="Baker D."/>
            <person name="Gharbi K."/>
            <person name="Hall N."/>
            <person name="Watson M."/>
            <person name="Adriaenssens E.M."/>
            <person name="Foster-Nyarko E."/>
            <person name="Jarju S."/>
            <person name="Secka A."/>
            <person name="Antonio M."/>
            <person name="Oren A."/>
            <person name="Chaudhuri R.R."/>
            <person name="La Ragione R."/>
            <person name="Hildebrand F."/>
            <person name="Pallen M.J."/>
        </authorList>
    </citation>
    <scope>NUCLEOTIDE SEQUENCE</scope>
    <source>
        <strain evidence="5">ChiW16-3235</strain>
    </source>
</reference>
<dbReference type="GO" id="GO:0004553">
    <property type="term" value="F:hydrolase activity, hydrolyzing O-glycosyl compounds"/>
    <property type="evidence" value="ECO:0007669"/>
    <property type="project" value="InterPro"/>
</dbReference>
<dbReference type="PRINTS" id="PR00133">
    <property type="entry name" value="GLHYDRLASE3"/>
</dbReference>
<dbReference type="Pfam" id="PF00933">
    <property type="entry name" value="Glyco_hydro_3"/>
    <property type="match status" value="1"/>
</dbReference>
<keyword evidence="3" id="KW-0812">Transmembrane</keyword>
<dbReference type="EMBL" id="DVHK01000050">
    <property type="protein sequence ID" value="HIR66808.1"/>
    <property type="molecule type" value="Genomic_DNA"/>
</dbReference>
<dbReference type="Gene3D" id="3.40.50.1700">
    <property type="entry name" value="Glycoside hydrolase family 3 C-terminal domain"/>
    <property type="match status" value="1"/>
</dbReference>
<dbReference type="GO" id="GO:0005975">
    <property type="term" value="P:carbohydrate metabolic process"/>
    <property type="evidence" value="ECO:0007669"/>
    <property type="project" value="InterPro"/>
</dbReference>
<dbReference type="Pfam" id="PF01915">
    <property type="entry name" value="Glyco_hydro_3_C"/>
    <property type="match status" value="1"/>
</dbReference>
<dbReference type="InterPro" id="IPR001764">
    <property type="entry name" value="Glyco_hydro_3_N"/>
</dbReference>
<dbReference type="PANTHER" id="PTHR42715:SF10">
    <property type="entry name" value="BETA-GLUCOSIDASE"/>
    <property type="match status" value="1"/>
</dbReference>
<dbReference type="InterPro" id="IPR026891">
    <property type="entry name" value="Fn3-like"/>
</dbReference>
<sequence>MNIKTRVFRGIALFFAFVLIVSITVGIFLESYRQPLDENIGTTSSQVVVDSEDGEWTYGTQYTSTKDAVESMKEFAIREAAESFVLLKNENNSLPLSGEKPKVTLFGIRSYVPYYGSTTGGSIPDRNAIEHADQLGAGLQNAFEQAFNVNPQMLKAYEDYTSTMTWGSQGYGATAPIYRETYSWYDPTEPTLEELDVTRQELNYGEYSDAAIVIIGRVSGEGGGFYPGEVGRTTTDEDGNVTNVVNTDTDNILGLSDEEKAIIEEAKACSDNVIVLVNSSSQMEIEGLKQDEDIDAIMWIGYPGVYGFEAVASALKGEVNPSGHLGDTYAVNSALSPAMQNYGGDEAGTQIAWANASSYGQGDNVNSYLVNAEGIYTGYRYYETRYADAITGAGQSDASVASAGTYVDYNLENMTFKPATTDGTWNYNHEVSYSFGYGLSYSTFTQQLTNVTVSEDYKTATATVVVTNTGDVAGMDVVQLYAQAPYTQYDIENGVEKSAIQLIDYEKTDTLEPGASETVTLNIDMSNLASYDYTNAKTYILEGGTYYFAVGNSAHDALNNILARQGYTADDGLVNEDGTAYEASEMTTVAEWNSADNGLAEGTQDSQTFSVSDATGAEITNQITEGDSAMDANYWLDNGINGNGTEQVTYLSRNDWDGTFPVTYGGWSITAGSRFDEIMRNDFISFDDMELKDEDADLTVGDTSIDIEFNDMKGVAFDDERWNQLVSKIPVEEMLDFMANAFHNIQGIPSIGFNGYGADDGPGGSDSHNMGEASNRGELFEDAADYEDVVGTRISPAQINLAYTWNKNLAYENGEIILGESTLLYNLPIMIGPGMNIHRTPYNGRNVEYFSEDPILSGYTGSNIVQGAQSKGCLVNIKHAAFNSQEANRSGVNEFLNEQAARELELRNLQQAFTAKGRSSKSDVEGQTYKFAADGALGVMTAYNRVGATASSANEGVMVNILRGEWGFIGYSVTDFTGVTMKAAPKESILFGTTAFCGMGSPSIDYWDAEILSDEPAMIEALKQDMHYALYALAQSYAMDLNINTRTISLVTWWRAAYISLITVSAVIVTVSALLYVGFSIRDTRKLKEKEVQ</sequence>
<dbReference type="Proteomes" id="UP000823913">
    <property type="component" value="Unassembled WGS sequence"/>
</dbReference>
<dbReference type="SUPFAM" id="SSF51445">
    <property type="entry name" value="(Trans)glycosidases"/>
    <property type="match status" value="1"/>
</dbReference>
<dbReference type="SUPFAM" id="SSF52279">
    <property type="entry name" value="Beta-D-glucan exohydrolase, C-terminal domain"/>
    <property type="match status" value="1"/>
</dbReference>
<gene>
    <name evidence="5" type="ORF">IAB94_02025</name>
</gene>
<dbReference type="Gene3D" id="3.20.20.300">
    <property type="entry name" value="Glycoside hydrolase, family 3, N-terminal domain"/>
    <property type="match status" value="1"/>
</dbReference>
<evidence type="ECO:0000256" key="1">
    <source>
        <dbReference type="ARBA" id="ARBA00005336"/>
    </source>
</evidence>
<name>A0A9D1E5E8_9FIRM</name>
<comment type="caution">
    <text evidence="5">The sequence shown here is derived from an EMBL/GenBank/DDBJ whole genome shotgun (WGS) entry which is preliminary data.</text>
</comment>
<dbReference type="InterPro" id="IPR013783">
    <property type="entry name" value="Ig-like_fold"/>
</dbReference>
<dbReference type="AlphaFoldDB" id="A0A9D1E5E8"/>
<dbReference type="InterPro" id="IPR050288">
    <property type="entry name" value="Cellulose_deg_GH3"/>
</dbReference>
<feature type="domain" description="Fibronectin type III-like" evidence="4">
    <location>
        <begin position="476"/>
        <end position="554"/>
    </location>
</feature>
<dbReference type="InterPro" id="IPR002772">
    <property type="entry name" value="Glyco_hydro_3_C"/>
</dbReference>
<feature type="transmembrane region" description="Helical" evidence="3">
    <location>
        <begin position="1053"/>
        <end position="1079"/>
    </location>
</feature>
<dbReference type="InterPro" id="IPR036881">
    <property type="entry name" value="Glyco_hydro_3_C_sf"/>
</dbReference>
<feature type="transmembrane region" description="Helical" evidence="3">
    <location>
        <begin position="7"/>
        <end position="29"/>
    </location>
</feature>
<protein>
    <submittedName>
        <fullName evidence="5">Glycoside hydrolase family 3 C-terminal domain-containing protein</fullName>
    </submittedName>
</protein>
<dbReference type="SMART" id="SM01217">
    <property type="entry name" value="Fn3_like"/>
    <property type="match status" value="1"/>
</dbReference>
<keyword evidence="3" id="KW-0472">Membrane</keyword>
<dbReference type="InterPro" id="IPR036962">
    <property type="entry name" value="Glyco_hydro_3_N_sf"/>
</dbReference>
<proteinExistence type="inferred from homology"/>
<dbReference type="Pfam" id="PF14310">
    <property type="entry name" value="Fn3-like"/>
    <property type="match status" value="1"/>
</dbReference>
<comment type="similarity">
    <text evidence="1">Belongs to the glycosyl hydrolase 3 family.</text>
</comment>
<reference evidence="5" key="1">
    <citation type="submission" date="2020-10" db="EMBL/GenBank/DDBJ databases">
        <authorList>
            <person name="Gilroy R."/>
        </authorList>
    </citation>
    <scope>NUCLEOTIDE SEQUENCE</scope>
    <source>
        <strain evidence="5">ChiW16-3235</strain>
    </source>
</reference>
<organism evidence="5 6">
    <name type="scientific">Candidatus Coproplasma avicola</name>
    <dbReference type="NCBI Taxonomy" id="2840744"/>
    <lineage>
        <taxon>Bacteria</taxon>
        <taxon>Bacillati</taxon>
        <taxon>Bacillota</taxon>
        <taxon>Clostridia</taxon>
        <taxon>Eubacteriales</taxon>
        <taxon>Candidatus Coproplasma</taxon>
    </lineage>
</organism>
<keyword evidence="2 5" id="KW-0378">Hydrolase</keyword>